<organism evidence="1">
    <name type="scientific">hydrothermal vent metagenome</name>
    <dbReference type="NCBI Taxonomy" id="652676"/>
    <lineage>
        <taxon>unclassified sequences</taxon>
        <taxon>metagenomes</taxon>
        <taxon>ecological metagenomes</taxon>
    </lineage>
</organism>
<sequence>MRSTIRGVLSAVSVLAFSGALAGLVSAAAADTKLYDKGLAAYNAGDYKAAYTFTLPLASQGNPAAKNLLGMMYELGKGVPQDLARSVSYYREGAKQGDPYAQYNLAVSFDSGTGVPQNYREAVRWFRRAAEQGVSAAQYDLGVMIERGRGTDKNFQKAADWYQKAAKQGHVQAQNNLAWLYEKGKGIERSLVTAYAWFDVAAAQGFESAQQKRDVIRAELTAVDLRKAQVESAQLKKTISQPSN</sequence>
<dbReference type="InterPro" id="IPR052748">
    <property type="entry name" value="ISR_Activator"/>
</dbReference>
<dbReference type="EMBL" id="UOFV01000438">
    <property type="protein sequence ID" value="VAX03947.1"/>
    <property type="molecule type" value="Genomic_DNA"/>
</dbReference>
<reference evidence="1" key="1">
    <citation type="submission" date="2018-06" db="EMBL/GenBank/DDBJ databases">
        <authorList>
            <person name="Zhirakovskaya E."/>
        </authorList>
    </citation>
    <scope>NUCLEOTIDE SEQUENCE</scope>
</reference>
<evidence type="ECO:0008006" key="2">
    <source>
        <dbReference type="Google" id="ProtNLM"/>
    </source>
</evidence>
<dbReference type="PANTHER" id="PTHR45011:SF1">
    <property type="entry name" value="DAP3-BINDING CELL DEATH ENHANCER 1"/>
    <property type="match status" value="1"/>
</dbReference>
<dbReference type="PANTHER" id="PTHR45011">
    <property type="entry name" value="DAP3-BINDING CELL DEATH ENHANCER 1"/>
    <property type="match status" value="1"/>
</dbReference>
<evidence type="ECO:0000313" key="1">
    <source>
        <dbReference type="EMBL" id="VAX03947.1"/>
    </source>
</evidence>
<name>A0A3B1BG40_9ZZZZ</name>
<dbReference type="InterPro" id="IPR011990">
    <property type="entry name" value="TPR-like_helical_dom_sf"/>
</dbReference>
<dbReference type="AlphaFoldDB" id="A0A3B1BG40"/>
<dbReference type="Gene3D" id="1.25.40.10">
    <property type="entry name" value="Tetratricopeptide repeat domain"/>
    <property type="match status" value="1"/>
</dbReference>
<accession>A0A3B1BG40</accession>
<protein>
    <recommendedName>
        <fullName evidence="2">FOG: TPR repeat, SEL1 subfamily</fullName>
    </recommendedName>
</protein>
<dbReference type="InterPro" id="IPR006597">
    <property type="entry name" value="Sel1-like"/>
</dbReference>
<dbReference type="SUPFAM" id="SSF81901">
    <property type="entry name" value="HCP-like"/>
    <property type="match status" value="1"/>
</dbReference>
<dbReference type="SMART" id="SM00671">
    <property type="entry name" value="SEL1"/>
    <property type="match status" value="4"/>
</dbReference>
<proteinExistence type="predicted"/>
<gene>
    <name evidence="1" type="ORF">MNBD_GAMMA19-1951</name>
</gene>
<dbReference type="Pfam" id="PF08238">
    <property type="entry name" value="Sel1"/>
    <property type="match status" value="4"/>
</dbReference>